<proteinExistence type="predicted"/>
<dbReference type="InterPro" id="IPR048503">
    <property type="entry name" value="NamZ_C"/>
</dbReference>
<dbReference type="KEGG" id="png:PNIG_a0623"/>
<accession>A0AAC9UFW4</accession>
<dbReference type="Pfam" id="PF07075">
    <property type="entry name" value="NamZ_N"/>
    <property type="match status" value="1"/>
</dbReference>
<dbReference type="AlphaFoldDB" id="A0AAC9UFW4"/>
<dbReference type="RefSeq" id="WP_089367770.1">
    <property type="nucleotide sequence ID" value="NZ_BJXZ01000098.1"/>
</dbReference>
<dbReference type="Gene3D" id="3.90.1150.140">
    <property type="match status" value="1"/>
</dbReference>
<dbReference type="PANTHER" id="PTHR42915:SF1">
    <property type="entry name" value="PEPTIDOGLYCAN BETA-N-ACETYLMURAMIDASE NAMZ"/>
    <property type="match status" value="1"/>
</dbReference>
<evidence type="ECO:0000259" key="2">
    <source>
        <dbReference type="Pfam" id="PF07075"/>
    </source>
</evidence>
<organism evidence="4 5">
    <name type="scientific">Pseudoalteromonas nigrifaciens</name>
    <dbReference type="NCBI Taxonomy" id="28109"/>
    <lineage>
        <taxon>Bacteria</taxon>
        <taxon>Pseudomonadati</taxon>
        <taxon>Pseudomonadota</taxon>
        <taxon>Gammaproteobacteria</taxon>
        <taxon>Alteromonadales</taxon>
        <taxon>Pseudoalteromonadaceae</taxon>
        <taxon>Pseudoalteromonas</taxon>
    </lineage>
</organism>
<keyword evidence="1" id="KW-0732">Signal</keyword>
<dbReference type="GO" id="GO:0033922">
    <property type="term" value="F:peptidoglycan beta-N-acetylmuramidase activity"/>
    <property type="evidence" value="ECO:0007669"/>
    <property type="project" value="InterPro"/>
</dbReference>
<dbReference type="Pfam" id="PF20732">
    <property type="entry name" value="NamZ_C"/>
    <property type="match status" value="1"/>
</dbReference>
<keyword evidence="5" id="KW-1185">Reference proteome</keyword>
<name>A0AAC9UFW4_9GAMM</name>
<sequence length="391" mass="43036">MFKTLFITLFFILSATLILSVQADEAKGSIVVGAKQYAKYLPQLKNKRVGLVVNQTSTVGKTHLVDSLLAKNVNITKIFAPEHGFRGDHDAGAHVKNTVDSKTGIPLISIYGNNKKPSAEVLADVDVMIFDIQDVGVRFYTYISSMHYMMEAAAEQGIEFLVLDRPNPNIAYVDGPILEPQFKSFVGMHPIPIVHGMTVGELANMIKGEGWINQAAVLELNVIPVTGYTRATSYSLPIKPSPNLPNDTAISLYPSLCFFEATPISIGRGTDFAFQVIGYSPVALGEFSFTPRAIKGAALNPKFKNQAVQGLDLRQATTKGLDLSYLISAYKQLNNNDITFFERADFMDKLAGTDKLRLAIEAGQSAQLIKQTWQAGLMQFKQQRAPYLLYE</sequence>
<dbReference type="PANTHER" id="PTHR42915">
    <property type="entry name" value="HYPOTHETICAL 460 KDA PROTEIN IN FEUA-SIGW INTERGENIC REGION [PRECURSOR]"/>
    <property type="match status" value="1"/>
</dbReference>
<evidence type="ECO:0000256" key="1">
    <source>
        <dbReference type="SAM" id="SignalP"/>
    </source>
</evidence>
<dbReference type="Gene3D" id="3.40.50.12170">
    <property type="entry name" value="Uncharacterised protein PF07075, DUF1343"/>
    <property type="match status" value="1"/>
</dbReference>
<gene>
    <name evidence="4" type="ORF">PNIG_a0623</name>
</gene>
<evidence type="ECO:0000259" key="3">
    <source>
        <dbReference type="Pfam" id="PF20732"/>
    </source>
</evidence>
<evidence type="ECO:0000313" key="4">
    <source>
        <dbReference type="EMBL" id="ASM52919.1"/>
    </source>
</evidence>
<dbReference type="InterPro" id="IPR048502">
    <property type="entry name" value="NamZ_N"/>
</dbReference>
<evidence type="ECO:0000313" key="5">
    <source>
        <dbReference type="Proteomes" id="UP000198329"/>
    </source>
</evidence>
<dbReference type="GeneID" id="300940590"/>
<dbReference type="Proteomes" id="UP000198329">
    <property type="component" value="Chromosome I"/>
</dbReference>
<dbReference type="InterPro" id="IPR008302">
    <property type="entry name" value="NamZ"/>
</dbReference>
<feature type="domain" description="Peptidoglycan beta-N-acetylmuramidase NamZ N-terminal" evidence="2">
    <location>
        <begin position="49"/>
        <end position="247"/>
    </location>
</feature>
<dbReference type="PIRSF" id="PIRSF016719">
    <property type="entry name" value="UCP016719"/>
    <property type="match status" value="1"/>
</dbReference>
<dbReference type="EMBL" id="CP011036">
    <property type="protein sequence ID" value="ASM52919.1"/>
    <property type="molecule type" value="Genomic_DNA"/>
</dbReference>
<evidence type="ECO:0008006" key="6">
    <source>
        <dbReference type="Google" id="ProtNLM"/>
    </source>
</evidence>
<feature type="signal peptide" evidence="1">
    <location>
        <begin position="1"/>
        <end position="23"/>
    </location>
</feature>
<feature type="chain" id="PRO_5042079930" description="DUF1343 domain-containing protein" evidence="1">
    <location>
        <begin position="24"/>
        <end position="391"/>
    </location>
</feature>
<protein>
    <recommendedName>
        <fullName evidence="6">DUF1343 domain-containing protein</fullName>
    </recommendedName>
</protein>
<feature type="domain" description="Peptidoglycan beta-N-acetylmuramidase NamZ C-terminal" evidence="3">
    <location>
        <begin position="252"/>
        <end position="390"/>
    </location>
</feature>
<reference evidence="4 5" key="1">
    <citation type="submission" date="2015-03" db="EMBL/GenBank/DDBJ databases">
        <authorList>
            <person name="Xie B.-B."/>
            <person name="Rong J.-C."/>
            <person name="Qin Q.-L."/>
            <person name="Zhang Y.-Z."/>
        </authorList>
    </citation>
    <scope>NUCLEOTIDE SEQUENCE [LARGE SCALE GENOMIC DNA]</scope>
    <source>
        <strain evidence="4 5">KMM 661</strain>
    </source>
</reference>